<evidence type="ECO:0000313" key="6">
    <source>
        <dbReference type="Proteomes" id="UP000048948"/>
    </source>
</evidence>
<reference evidence="5 6" key="1">
    <citation type="submission" date="2015-03" db="EMBL/GenBank/DDBJ databases">
        <authorList>
            <consortium name="Pathogen Informatics"/>
        </authorList>
    </citation>
    <scope>NUCLEOTIDE SEQUENCE [LARGE SCALE GENOMIC DNA]</scope>
    <source>
        <strain evidence="3 6">Bir 172</strain>
        <strain evidence="2 7">Bir 185</strain>
        <strain evidence="5">N09902308</strain>
    </source>
</reference>
<dbReference type="Proteomes" id="UP000048948">
    <property type="component" value="Unassembled WGS sequence"/>
</dbReference>
<evidence type="ECO:0000256" key="1">
    <source>
        <dbReference type="SAM" id="MobiDB-lite"/>
    </source>
</evidence>
<dbReference type="Proteomes" id="UP000050164">
    <property type="component" value="Unassembled WGS sequence"/>
</dbReference>
<name>A0A655A7W3_MYCTX</name>
<accession>A0A655A7W3</accession>
<dbReference type="AlphaFoldDB" id="A0A655A7W3"/>
<gene>
    <name evidence="4" type="ORF">ERS007739_04726</name>
    <name evidence="3" type="ORF">ERS027646_03415</name>
    <name evidence="2" type="ORF">ERS027659_02442</name>
</gene>
<reference evidence="4" key="2">
    <citation type="submission" date="2015-03" db="EMBL/GenBank/DDBJ databases">
        <authorList>
            <consortium name="Pathogen Informatics"/>
            <person name="Murphy D."/>
        </authorList>
    </citation>
    <scope>NUCLEOTIDE SEQUENCE</scope>
    <source>
        <strain evidence="4">N09902308</strain>
    </source>
</reference>
<dbReference type="Proteomes" id="UP000039021">
    <property type="component" value="Unassembled WGS sequence"/>
</dbReference>
<evidence type="ECO:0000313" key="2">
    <source>
        <dbReference type="EMBL" id="CKR95927.1"/>
    </source>
</evidence>
<proteinExistence type="predicted"/>
<evidence type="ECO:0000313" key="3">
    <source>
        <dbReference type="EMBL" id="CKT35929.1"/>
    </source>
</evidence>
<evidence type="ECO:0000313" key="4">
    <source>
        <dbReference type="EMBL" id="CPA62531.1"/>
    </source>
</evidence>
<organism evidence="2 7">
    <name type="scientific">Mycobacterium tuberculosis</name>
    <dbReference type="NCBI Taxonomy" id="1773"/>
    <lineage>
        <taxon>Bacteria</taxon>
        <taxon>Bacillati</taxon>
        <taxon>Actinomycetota</taxon>
        <taxon>Actinomycetes</taxon>
        <taxon>Mycobacteriales</taxon>
        <taxon>Mycobacteriaceae</taxon>
        <taxon>Mycobacterium</taxon>
        <taxon>Mycobacterium tuberculosis complex</taxon>
    </lineage>
</organism>
<evidence type="ECO:0000313" key="5">
    <source>
        <dbReference type="Proteomes" id="UP000039021"/>
    </source>
</evidence>
<feature type="region of interest" description="Disordered" evidence="1">
    <location>
        <begin position="1"/>
        <end position="22"/>
    </location>
</feature>
<sequence length="56" mass="5389">MLAATSGGISHGPKAQNTTDAPATSPLVTIAIGASAISTMWAPASTVIAVAPIATQ</sequence>
<dbReference type="EMBL" id="CSBK01003132">
    <property type="protein sequence ID" value="CPA62531.1"/>
    <property type="molecule type" value="Genomic_DNA"/>
</dbReference>
<dbReference type="EMBL" id="CNFT01000581">
    <property type="protein sequence ID" value="CKR95927.1"/>
    <property type="molecule type" value="Genomic_DNA"/>
</dbReference>
<dbReference type="EMBL" id="CNGE01000797">
    <property type="protein sequence ID" value="CKT35929.1"/>
    <property type="molecule type" value="Genomic_DNA"/>
</dbReference>
<protein>
    <submittedName>
        <fullName evidence="2">Uncharacterized protein</fullName>
    </submittedName>
</protein>
<evidence type="ECO:0000313" key="7">
    <source>
        <dbReference type="Proteomes" id="UP000050164"/>
    </source>
</evidence>